<dbReference type="AlphaFoldDB" id="A0A4U2Z4P4"/>
<name>A0A4U2Z4P4_9BACT</name>
<dbReference type="PANTHER" id="PTHR13693">
    <property type="entry name" value="CLASS II AMINOTRANSFERASE/8-AMINO-7-OXONONANOATE SYNTHASE"/>
    <property type="match status" value="1"/>
</dbReference>
<dbReference type="InterPro" id="IPR050087">
    <property type="entry name" value="AON_synthase_class-II"/>
</dbReference>
<keyword evidence="8" id="KW-1185">Reference proteome</keyword>
<comment type="similarity">
    <text evidence="2">Belongs to the class-II pyridoxal-phosphate-dependent aminotransferase family. BioF subfamily.</text>
</comment>
<dbReference type="Pfam" id="PF00155">
    <property type="entry name" value="Aminotran_1_2"/>
    <property type="match status" value="1"/>
</dbReference>
<dbReference type="InterPro" id="IPR004839">
    <property type="entry name" value="Aminotransferase_I/II_large"/>
</dbReference>
<evidence type="ECO:0000313" key="7">
    <source>
        <dbReference type="EMBL" id="TKI68725.1"/>
    </source>
</evidence>
<keyword evidence="3 7" id="KW-0808">Transferase</keyword>
<dbReference type="Proteomes" id="UP000309561">
    <property type="component" value="Unassembled WGS sequence"/>
</dbReference>
<dbReference type="GO" id="GO:0008483">
    <property type="term" value="F:transaminase activity"/>
    <property type="evidence" value="ECO:0007669"/>
    <property type="project" value="UniProtKB-KW"/>
</dbReference>
<dbReference type="Gene3D" id="3.90.1150.10">
    <property type="entry name" value="Aspartate Aminotransferase, domain 1"/>
    <property type="match status" value="1"/>
</dbReference>
<keyword evidence="7" id="KW-0032">Aminotransferase</keyword>
<dbReference type="GO" id="GO:0030170">
    <property type="term" value="F:pyridoxal phosphate binding"/>
    <property type="evidence" value="ECO:0007669"/>
    <property type="project" value="InterPro"/>
</dbReference>
<dbReference type="InterPro" id="IPR015422">
    <property type="entry name" value="PyrdxlP-dep_Trfase_small"/>
</dbReference>
<dbReference type="SUPFAM" id="SSF53383">
    <property type="entry name" value="PLP-dependent transferases"/>
    <property type="match status" value="1"/>
</dbReference>
<dbReference type="Gene3D" id="3.40.640.10">
    <property type="entry name" value="Type I PLP-dependent aspartate aminotransferase-like (Major domain)"/>
    <property type="match status" value="1"/>
</dbReference>
<dbReference type="RefSeq" id="WP_137014824.1">
    <property type="nucleotide sequence ID" value="NZ_SZPX01000007.1"/>
</dbReference>
<evidence type="ECO:0000256" key="4">
    <source>
        <dbReference type="ARBA" id="ARBA00022898"/>
    </source>
</evidence>
<sequence length="363" mass="40934">MYYDSELRALKKAKRYRQRELYDNSLLDFASNDYLGLAHKKELHESSCMALSNMPLHSSKASLLVNGYHQIHKDFETALCEANGFEDGVVLGSGFNANIALIESLVRRGDILFMDEKYHASGVLASNIKSVEVKFFSHNDMSELENLLKSSDAKRKIVAVEGIYSMDGDLVDREVFDICDRYDAVLIVDEAHSSGVIGERLMGIFDHYKIEIKQNYIKMGTLGKAYGSFGAFILASSHIIEYLINRAKPIIYATSLSLYDTLLAHNALRYILQNRESLKSEIKKRQNIVYEELGIKVEGLIVPIAINDNKRVIEIRDSLKSRGFALGAIRQPTVERAIVRLIARLGESCDSLRELCINLAKIK</sequence>
<reference evidence="7 8" key="1">
    <citation type="submission" date="2019-04" db="EMBL/GenBank/DDBJ databases">
        <title>Sulfurimonas crateris sp. nov. a facultative anaerobic sulfur-oxidizing chemolithautotrophic bacterium isolated from a terrestrial mud vulcano.</title>
        <authorList>
            <person name="Ratnikova N.M."/>
            <person name="Slobodkin A.I."/>
            <person name="Merkel A.Y."/>
            <person name="Novikov A."/>
            <person name="Bonch-Osmolovskaya E.A."/>
            <person name="Slobodkina G.B."/>
        </authorList>
    </citation>
    <scope>NUCLEOTIDE SEQUENCE [LARGE SCALE GENOMIC DNA]</scope>
    <source>
        <strain evidence="7 8">SN118</strain>
    </source>
</reference>
<proteinExistence type="inferred from homology"/>
<evidence type="ECO:0000256" key="3">
    <source>
        <dbReference type="ARBA" id="ARBA00022679"/>
    </source>
</evidence>
<dbReference type="PROSITE" id="PS00599">
    <property type="entry name" value="AA_TRANSFER_CLASS_2"/>
    <property type="match status" value="1"/>
</dbReference>
<dbReference type="InterPro" id="IPR001917">
    <property type="entry name" value="Aminotrans_II_pyridoxalP_BS"/>
</dbReference>
<keyword evidence="4 5" id="KW-0663">Pyridoxal phosphate</keyword>
<evidence type="ECO:0000259" key="6">
    <source>
        <dbReference type="Pfam" id="PF00155"/>
    </source>
</evidence>
<dbReference type="PANTHER" id="PTHR13693:SF77">
    <property type="entry name" value="8-AMINO-7-OXONONANOATE SYNTHASE"/>
    <property type="match status" value="1"/>
</dbReference>
<dbReference type="EMBL" id="SZPX01000007">
    <property type="protein sequence ID" value="TKI68725.1"/>
    <property type="molecule type" value="Genomic_DNA"/>
</dbReference>
<comment type="caution">
    <text evidence="7">The sequence shown here is derived from an EMBL/GenBank/DDBJ whole genome shotgun (WGS) entry which is preliminary data.</text>
</comment>
<dbReference type="InterPro" id="IPR015424">
    <property type="entry name" value="PyrdxlP-dep_Trfase"/>
</dbReference>
<evidence type="ECO:0000313" key="8">
    <source>
        <dbReference type="Proteomes" id="UP000309561"/>
    </source>
</evidence>
<feature type="domain" description="Aminotransferase class I/classII large" evidence="6">
    <location>
        <begin position="26"/>
        <end position="336"/>
    </location>
</feature>
<gene>
    <name evidence="7" type="ORF">FCU45_09955</name>
</gene>
<evidence type="ECO:0000256" key="5">
    <source>
        <dbReference type="RuleBase" id="RU003693"/>
    </source>
</evidence>
<accession>A0A4U2Z4P4</accession>
<dbReference type="InterPro" id="IPR015421">
    <property type="entry name" value="PyrdxlP-dep_Trfase_major"/>
</dbReference>
<evidence type="ECO:0000256" key="2">
    <source>
        <dbReference type="ARBA" id="ARBA00010008"/>
    </source>
</evidence>
<comment type="cofactor">
    <cofactor evidence="1 5">
        <name>pyridoxal 5'-phosphate</name>
        <dbReference type="ChEBI" id="CHEBI:597326"/>
    </cofactor>
</comment>
<organism evidence="7 8">
    <name type="scientific">Sulfurimonas crateris</name>
    <dbReference type="NCBI Taxonomy" id="2574727"/>
    <lineage>
        <taxon>Bacteria</taxon>
        <taxon>Pseudomonadati</taxon>
        <taxon>Campylobacterota</taxon>
        <taxon>Epsilonproteobacteria</taxon>
        <taxon>Campylobacterales</taxon>
        <taxon>Sulfurimonadaceae</taxon>
        <taxon>Sulfurimonas</taxon>
    </lineage>
</organism>
<protein>
    <submittedName>
        <fullName evidence="7">Aminotransferase class I/II-fold pyridoxal phosphate-dependent enzyme</fullName>
    </submittedName>
</protein>
<evidence type="ECO:0000256" key="1">
    <source>
        <dbReference type="ARBA" id="ARBA00001933"/>
    </source>
</evidence>
<dbReference type="OrthoDB" id="9807157at2"/>